<accession>A0A923HJ05</accession>
<dbReference type="InterPro" id="IPR010281">
    <property type="entry name" value="DUF885"/>
</dbReference>
<dbReference type="Proteomes" id="UP000634011">
    <property type="component" value="Unassembled WGS sequence"/>
</dbReference>
<dbReference type="PANTHER" id="PTHR33361">
    <property type="entry name" value="GLR0591 PROTEIN"/>
    <property type="match status" value="1"/>
</dbReference>
<comment type="caution">
    <text evidence="1">The sequence shown here is derived from an EMBL/GenBank/DDBJ whole genome shotgun (WGS) entry which is preliminary data.</text>
</comment>
<gene>
    <name evidence="1" type="ORF">H8K32_00595</name>
</gene>
<proteinExistence type="predicted"/>
<evidence type="ECO:0000313" key="2">
    <source>
        <dbReference type="Proteomes" id="UP000634011"/>
    </source>
</evidence>
<evidence type="ECO:0000313" key="1">
    <source>
        <dbReference type="EMBL" id="MBC3860586.1"/>
    </source>
</evidence>
<protein>
    <submittedName>
        <fullName evidence="1">DUF885 domain-containing protein</fullName>
    </submittedName>
</protein>
<reference evidence="1" key="1">
    <citation type="submission" date="2020-08" db="EMBL/GenBank/DDBJ databases">
        <title>Novel species isolated from subtropical streams in China.</title>
        <authorList>
            <person name="Lu H."/>
        </authorList>
    </citation>
    <scope>NUCLEOTIDE SEQUENCE</scope>
    <source>
        <strain evidence="1">KACC 12607</strain>
    </source>
</reference>
<sequence length="617" mass="69616">MSKTGRLRPVITLFNPLVLSLILNAGVQLEAYATSELSNKASSHTVSQANSQELLKLAAYYYDQQSEFEPISSTYNGDNRYDDRLPQTLNPAVKAKHTFVLRHIAKQLSQINYGSLSANDKVTYDCLKHEVEGAIEMAKFDDILMPINQMDSIPLTLAQFASGQSAQSLNTVANYEAYLNRLKQLSAWLKQATINMRVGMRRGIVLPKALVISTLPQYKQLLADKAEDQAYYLPIKNFPKSFTEKDKTRLREQYRNAIEQLALPALRKFNEFLNNEYLPAARTSTGWGALPNGDQWYKAWVQDQTTTQLTPEQIHAIGLKEVARIQSEYVTLGPRLGYTGDAKGLPAWMEQQTQHRPFKTEKEVLDAYRAIDAQVRQKLPELFGHIPKAPLDIRPEPEISRETASDHYSAPAIDGSRPGVFWAVINNPADYATTGMKTLFLHEGQPGHHFHLATLQELDVPKFRKVGGNNAYTEGWALYAETLGTDMGIYQNDPSAYYGHLSDEMLRATRLVVDTGMHAKGWTREQGIQYLQETLGYSEAVSRQCIERYMAWPGQALGYKIGSLKIMELRHKAEAALGNKFDLRHFHDAILSDGTLPLSLLETKMLKWIAEQQQSTK</sequence>
<dbReference type="Pfam" id="PF05960">
    <property type="entry name" value="DUF885"/>
    <property type="match status" value="1"/>
</dbReference>
<dbReference type="RefSeq" id="WP_186910528.1">
    <property type="nucleotide sequence ID" value="NZ_JACOFV010000001.1"/>
</dbReference>
<dbReference type="EMBL" id="JACOFV010000001">
    <property type="protein sequence ID" value="MBC3860586.1"/>
    <property type="molecule type" value="Genomic_DNA"/>
</dbReference>
<keyword evidence="2" id="KW-1185">Reference proteome</keyword>
<dbReference type="AlphaFoldDB" id="A0A923HJ05"/>
<name>A0A923HJ05_9BURK</name>
<organism evidence="1 2">
    <name type="scientific">Undibacterium jejuense</name>
    <dbReference type="NCBI Taxonomy" id="1344949"/>
    <lineage>
        <taxon>Bacteria</taxon>
        <taxon>Pseudomonadati</taxon>
        <taxon>Pseudomonadota</taxon>
        <taxon>Betaproteobacteria</taxon>
        <taxon>Burkholderiales</taxon>
        <taxon>Oxalobacteraceae</taxon>
        <taxon>Undibacterium</taxon>
    </lineage>
</organism>
<dbReference type="PANTHER" id="PTHR33361:SF16">
    <property type="entry name" value="DUF885 DOMAIN-CONTAINING PROTEIN"/>
    <property type="match status" value="1"/>
</dbReference>